<feature type="binding site" evidence="7">
    <location>
        <position position="321"/>
    </location>
    <ligand>
        <name>ATP</name>
        <dbReference type="ChEBI" id="CHEBI:30616"/>
    </ligand>
</feature>
<dbReference type="SMART" id="SM00220">
    <property type="entry name" value="S_TKc"/>
    <property type="match status" value="2"/>
</dbReference>
<dbReference type="SUPFAM" id="SSF56112">
    <property type="entry name" value="Protein kinase-like (PK-like)"/>
    <property type="match status" value="2"/>
</dbReference>
<dbReference type="PROSITE" id="PS00108">
    <property type="entry name" value="PROTEIN_KINASE_ST"/>
    <property type="match status" value="2"/>
</dbReference>
<evidence type="ECO:0000256" key="2">
    <source>
        <dbReference type="ARBA" id="ARBA00022527"/>
    </source>
</evidence>
<dbReference type="GO" id="GO:0004674">
    <property type="term" value="F:protein serine/threonine kinase activity"/>
    <property type="evidence" value="ECO:0007669"/>
    <property type="project" value="UniProtKB-KW"/>
</dbReference>
<proteinExistence type="inferred from homology"/>
<dbReference type="InterPro" id="IPR008271">
    <property type="entry name" value="Ser/Thr_kinase_AS"/>
</dbReference>
<evidence type="ECO:0000313" key="10">
    <source>
        <dbReference type="Proteomes" id="UP000243975"/>
    </source>
</evidence>
<keyword evidence="10" id="KW-1185">Reference proteome</keyword>
<feature type="domain" description="Protein kinase" evidence="8">
    <location>
        <begin position="291"/>
        <end position="566"/>
    </location>
</feature>
<gene>
    <name evidence="9" type="ORF">Ccrd_018159</name>
</gene>
<evidence type="ECO:0000256" key="3">
    <source>
        <dbReference type="ARBA" id="ARBA00022679"/>
    </source>
</evidence>
<keyword evidence="5 9" id="KW-0418">Kinase</keyword>
<dbReference type="PANTHER" id="PTHR24055">
    <property type="entry name" value="MITOGEN-ACTIVATED PROTEIN KINASE"/>
    <property type="match status" value="1"/>
</dbReference>
<dbReference type="PROSITE" id="PS50011">
    <property type="entry name" value="PROTEIN_KINASE_DOM"/>
    <property type="match status" value="2"/>
</dbReference>
<dbReference type="GO" id="GO:0005524">
    <property type="term" value="F:ATP binding"/>
    <property type="evidence" value="ECO:0007669"/>
    <property type="project" value="UniProtKB-UniRule"/>
</dbReference>
<keyword evidence="2" id="KW-0723">Serine/threonine-protein kinase</keyword>
<accession>A0A103Y6Q7</accession>
<dbReference type="Proteomes" id="UP000243975">
    <property type="component" value="Unassembled WGS sequence"/>
</dbReference>
<evidence type="ECO:0000256" key="1">
    <source>
        <dbReference type="ARBA" id="ARBA00008832"/>
    </source>
</evidence>
<dbReference type="STRING" id="59895.A0A103Y6Q7"/>
<evidence type="ECO:0000256" key="6">
    <source>
        <dbReference type="ARBA" id="ARBA00022840"/>
    </source>
</evidence>
<name>A0A103Y6Q7_CYNCS</name>
<evidence type="ECO:0000259" key="8">
    <source>
        <dbReference type="PROSITE" id="PS50011"/>
    </source>
</evidence>
<comment type="caution">
    <text evidence="9">The sequence shown here is derived from an EMBL/GenBank/DDBJ whole genome shotgun (WGS) entry which is preliminary data.</text>
</comment>
<keyword evidence="6 7" id="KW-0067">ATP-binding</keyword>
<feature type="binding site" evidence="7">
    <location>
        <position position="34"/>
    </location>
    <ligand>
        <name>ATP</name>
        <dbReference type="ChEBI" id="CHEBI:30616"/>
    </ligand>
</feature>
<dbReference type="OMA" id="YYSRKEC"/>
<dbReference type="InterPro" id="IPR011009">
    <property type="entry name" value="Kinase-like_dom_sf"/>
</dbReference>
<organism evidence="9 10">
    <name type="scientific">Cynara cardunculus var. scolymus</name>
    <name type="common">Globe artichoke</name>
    <name type="synonym">Cynara scolymus</name>
    <dbReference type="NCBI Taxonomy" id="59895"/>
    <lineage>
        <taxon>Eukaryota</taxon>
        <taxon>Viridiplantae</taxon>
        <taxon>Streptophyta</taxon>
        <taxon>Embryophyta</taxon>
        <taxon>Tracheophyta</taxon>
        <taxon>Spermatophyta</taxon>
        <taxon>Magnoliopsida</taxon>
        <taxon>eudicotyledons</taxon>
        <taxon>Gunneridae</taxon>
        <taxon>Pentapetalae</taxon>
        <taxon>asterids</taxon>
        <taxon>campanulids</taxon>
        <taxon>Asterales</taxon>
        <taxon>Asteraceae</taxon>
        <taxon>Carduoideae</taxon>
        <taxon>Cardueae</taxon>
        <taxon>Carduinae</taxon>
        <taxon>Cynara</taxon>
    </lineage>
</organism>
<dbReference type="PROSITE" id="PS00107">
    <property type="entry name" value="PROTEIN_KINASE_ATP"/>
    <property type="match status" value="2"/>
</dbReference>
<comment type="similarity">
    <text evidence="1">Belongs to the protein kinase superfamily. CMGC Ser/Thr protein kinase family. MAP kinase subfamily.</text>
</comment>
<feature type="domain" description="Protein kinase" evidence="8">
    <location>
        <begin position="4"/>
        <end position="255"/>
    </location>
</feature>
<evidence type="ECO:0000256" key="7">
    <source>
        <dbReference type="PROSITE-ProRule" id="PRU10141"/>
    </source>
</evidence>
<dbReference type="InterPro" id="IPR017441">
    <property type="entry name" value="Protein_kinase_ATP_BS"/>
</dbReference>
<dbReference type="EMBL" id="LEKV01002345">
    <property type="protein sequence ID" value="KVI03529.1"/>
    <property type="molecule type" value="Genomic_DNA"/>
</dbReference>
<dbReference type="InterPro" id="IPR050117">
    <property type="entry name" value="MAPK"/>
</dbReference>
<evidence type="ECO:0000313" key="9">
    <source>
        <dbReference type="EMBL" id="KVI03529.1"/>
    </source>
</evidence>
<dbReference type="Gene3D" id="3.30.200.20">
    <property type="entry name" value="Phosphorylase Kinase, domain 1"/>
    <property type="match status" value="2"/>
</dbReference>
<dbReference type="FunFam" id="1.10.510.10:FF:000624">
    <property type="entry name" value="Mitogen-activated protein kinase"/>
    <property type="match status" value="2"/>
</dbReference>
<sequence length="599" mass="68927">MEKYQRIREIGRGSYGVVFKALNTENGELVAVKKMTDRKYYSRKECMNLREVRSLCKMRNHPNIVKLKEAVVQNNILFLVFEYMECSLWHPGYFHRDLKPDNLLVSKDVIKIADLGQAREINGEPPYTDYITTRWYRAPEVLLHARAHDSSVDMWAMGAIMVELFTLRPLFDGSSATEVMLKICSVIGTPTETTWSLGMYLANNINYRFPEFLGVDLSSLMPSASPEAINLISTLLSWSPCARPTAKEALEHPFFYGCYYHIPHPQFDCVTSSRMMRDRALPLVFKMAMRREIIKEIGRGSYGVVYKALNTENDELVAVKKMINRKYHSSKECMNLREVKSLCKMKNHPNIVKLKEVIVQKNILFLVFEYMECTLFDRMRHRTDPYSETEIRNLCFQIFQGLAYMHGTGGYFHRDLKPENLLVSKDVIKIADLGQAREINGEPPYTHYVSTRRYRAPEVLLHALEHDSSVDMWAMGAIMVELFTLRPLFQGSSTTDVIHKICSVIGSPTDTTWSLFNYRFPEFPGVDLSSLLPSASPEAINLISTLLSWSPCARPTAKEALEHPFFYGCSHIPHPQFERVTLSPMIRNRALPVRVRSRI</sequence>
<dbReference type="InterPro" id="IPR000719">
    <property type="entry name" value="Prot_kinase_dom"/>
</dbReference>
<dbReference type="Gene3D" id="1.10.510.10">
    <property type="entry name" value="Transferase(Phosphotransferase) domain 1"/>
    <property type="match status" value="2"/>
</dbReference>
<protein>
    <submittedName>
        <fullName evidence="9">Protein kinase, ATP binding site-containing protein</fullName>
    </submittedName>
</protein>
<evidence type="ECO:0000256" key="4">
    <source>
        <dbReference type="ARBA" id="ARBA00022741"/>
    </source>
</evidence>
<keyword evidence="3" id="KW-0808">Transferase</keyword>
<evidence type="ECO:0000256" key="5">
    <source>
        <dbReference type="ARBA" id="ARBA00022777"/>
    </source>
</evidence>
<dbReference type="CDD" id="cd07830">
    <property type="entry name" value="STKc_MAK_like"/>
    <property type="match status" value="1"/>
</dbReference>
<dbReference type="Pfam" id="PF00069">
    <property type="entry name" value="Pkinase"/>
    <property type="match status" value="3"/>
</dbReference>
<keyword evidence="4 7" id="KW-0547">Nucleotide-binding</keyword>
<dbReference type="Gramene" id="KVI03529">
    <property type="protein sequence ID" value="KVI03529"/>
    <property type="gene ID" value="Ccrd_018159"/>
</dbReference>
<dbReference type="AlphaFoldDB" id="A0A103Y6Q7"/>
<reference evidence="9 10" key="1">
    <citation type="journal article" date="2016" name="Sci. Rep.">
        <title>The genome sequence of the outbreeding globe artichoke constructed de novo incorporating a phase-aware low-pass sequencing strategy of F1 progeny.</title>
        <authorList>
            <person name="Scaglione D."/>
            <person name="Reyes-Chin-Wo S."/>
            <person name="Acquadro A."/>
            <person name="Froenicke L."/>
            <person name="Portis E."/>
            <person name="Beitel C."/>
            <person name="Tirone M."/>
            <person name="Mauro R."/>
            <person name="Lo Monaco A."/>
            <person name="Mauromicale G."/>
            <person name="Faccioli P."/>
            <person name="Cattivelli L."/>
            <person name="Rieseberg L."/>
            <person name="Michelmore R."/>
            <person name="Lanteri S."/>
        </authorList>
    </citation>
    <scope>NUCLEOTIDE SEQUENCE [LARGE SCALE GENOMIC DNA]</scope>
    <source>
        <strain evidence="9">2C</strain>
    </source>
</reference>